<dbReference type="AlphaFoldDB" id="A0ABD5SGP4"/>
<dbReference type="Gene3D" id="3.30.450.380">
    <property type="match status" value="1"/>
</dbReference>
<organism evidence="4 5">
    <name type="scientific">Halorubrum tibetense</name>
    <dbReference type="NCBI Taxonomy" id="175631"/>
    <lineage>
        <taxon>Archaea</taxon>
        <taxon>Methanobacteriati</taxon>
        <taxon>Methanobacteriota</taxon>
        <taxon>Stenosarchaea group</taxon>
        <taxon>Halobacteria</taxon>
        <taxon>Halobacteriales</taxon>
        <taxon>Haloferacaceae</taxon>
        <taxon>Halorubrum</taxon>
    </lineage>
</organism>
<dbReference type="Pfam" id="PF00437">
    <property type="entry name" value="T2SSE"/>
    <property type="match status" value="1"/>
</dbReference>
<dbReference type="SUPFAM" id="SSF52540">
    <property type="entry name" value="P-loop containing nucleoside triphosphate hydrolases"/>
    <property type="match status" value="1"/>
</dbReference>
<evidence type="ECO:0000256" key="1">
    <source>
        <dbReference type="ARBA" id="ARBA00006611"/>
    </source>
</evidence>
<evidence type="ECO:0000256" key="2">
    <source>
        <dbReference type="SAM" id="MobiDB-lite"/>
    </source>
</evidence>
<dbReference type="PANTHER" id="PTHR30486">
    <property type="entry name" value="TWITCHING MOTILITY PROTEIN PILT"/>
    <property type="match status" value="1"/>
</dbReference>
<proteinExistence type="inferred from homology"/>
<dbReference type="Proteomes" id="UP001596442">
    <property type="component" value="Unassembled WGS sequence"/>
</dbReference>
<evidence type="ECO:0000259" key="3">
    <source>
        <dbReference type="Pfam" id="PF00437"/>
    </source>
</evidence>
<evidence type="ECO:0000313" key="5">
    <source>
        <dbReference type="Proteomes" id="UP001596442"/>
    </source>
</evidence>
<dbReference type="RefSeq" id="WP_379782937.1">
    <property type="nucleotide sequence ID" value="NZ_JBHSWW010000267.1"/>
</dbReference>
<name>A0ABD5SGP4_9EURY</name>
<accession>A0ABD5SGP4</accession>
<comment type="similarity">
    <text evidence="1">Belongs to the GSP E family.</text>
</comment>
<dbReference type="Gene3D" id="3.40.50.300">
    <property type="entry name" value="P-loop containing nucleotide triphosphate hydrolases"/>
    <property type="match status" value="1"/>
</dbReference>
<keyword evidence="5" id="KW-1185">Reference proteome</keyword>
<gene>
    <name evidence="4" type="ORF">ACFQEU_13380</name>
</gene>
<feature type="domain" description="Bacterial type II secretion system protein E" evidence="3">
    <location>
        <begin position="338"/>
        <end position="503"/>
    </location>
</feature>
<dbReference type="InterPro" id="IPR027417">
    <property type="entry name" value="P-loop_NTPase"/>
</dbReference>
<dbReference type="PANTHER" id="PTHR30486:SF14">
    <property type="entry name" value="FLAGELLA ACCESSORY PROTEIN I"/>
    <property type="match status" value="1"/>
</dbReference>
<evidence type="ECO:0000313" key="4">
    <source>
        <dbReference type="EMBL" id="MFC6754443.1"/>
    </source>
</evidence>
<dbReference type="EMBL" id="JBHSWW010000267">
    <property type="protein sequence ID" value="MFC6754443.1"/>
    <property type="molecule type" value="Genomic_DNA"/>
</dbReference>
<comment type="caution">
    <text evidence="4">The sequence shown here is derived from an EMBL/GenBank/DDBJ whole genome shotgun (WGS) entry which is preliminary data.</text>
</comment>
<reference evidence="4 5" key="1">
    <citation type="journal article" date="2019" name="Int. J. Syst. Evol. Microbiol.">
        <title>The Global Catalogue of Microorganisms (GCM) 10K type strain sequencing project: providing services to taxonomists for standard genome sequencing and annotation.</title>
        <authorList>
            <consortium name="The Broad Institute Genomics Platform"/>
            <consortium name="The Broad Institute Genome Sequencing Center for Infectious Disease"/>
            <person name="Wu L."/>
            <person name="Ma J."/>
        </authorList>
    </citation>
    <scope>NUCLEOTIDE SEQUENCE [LARGE SCALE GENOMIC DNA]</scope>
    <source>
        <strain evidence="4 5">CGMCC 1.3239</strain>
    </source>
</reference>
<feature type="non-terminal residue" evidence="4">
    <location>
        <position position="1"/>
    </location>
</feature>
<dbReference type="InterPro" id="IPR050921">
    <property type="entry name" value="T4SS_GSP_E_ATPase"/>
</dbReference>
<protein>
    <submittedName>
        <fullName evidence="4">Type II/IV secretion system ATPase subunit</fullName>
    </submittedName>
</protein>
<feature type="compositionally biased region" description="Basic and acidic residues" evidence="2">
    <location>
        <begin position="277"/>
        <end position="290"/>
    </location>
</feature>
<sequence length="503" mass="54517">RAEAGFEPKYARVLDRLLDTTAAGRRRVNHHALCELRLLGDLTAIALDERVAVADVGDDRELVVHTESFAPLETGVDATADYVERAAGERIARYAVEFAGFSVSVVVYRERLLGSDAFETKYAVLEPDLLPGDDALIRECERRIWETPVDRLVDDRTAFVAEHARKHLSRQLTAGDARDWAASGRARLQRALADRGLATPTVDPRYDDDRIDDLVYYVLRDFVGEGPLTVPIRDPHLEDIEANRVGERVKVVPRPAMVAAGGVNGESNGRAGGESNAGRENEATKGRSSDGRSGINPFGGGGRIPTNLAFAEEGRFVDVVTRLAARDGVELNAATPSAKVNLSVPEVSETVRCAVALPVISEDGPHVSIRKQAADALTPVDLVNSGTLSADLVTLLWLLYEHHGVVLFAGPTGAGKTTLMNAHMPFIPFDDRPISIDEGSREVRLPHETGVALTTRDHENSYKAVSMASLMTEANYLNPDVEVIAEINTPASFETFAESINTG</sequence>
<dbReference type="InterPro" id="IPR001482">
    <property type="entry name" value="T2SS/T4SS_dom"/>
</dbReference>
<feature type="region of interest" description="Disordered" evidence="2">
    <location>
        <begin position="260"/>
        <end position="300"/>
    </location>
</feature>